<evidence type="ECO:0000256" key="6">
    <source>
        <dbReference type="ARBA" id="ARBA00023285"/>
    </source>
</evidence>
<feature type="domain" description="3-dehydroquinate synthase N-terminal" evidence="8">
    <location>
        <begin position="84"/>
        <end position="194"/>
    </location>
</feature>
<feature type="transmembrane region" description="Helical" evidence="7">
    <location>
        <begin position="112"/>
        <end position="133"/>
    </location>
</feature>
<evidence type="ECO:0000256" key="1">
    <source>
        <dbReference type="ARBA" id="ARBA00001911"/>
    </source>
</evidence>
<evidence type="ECO:0000259" key="9">
    <source>
        <dbReference type="Pfam" id="PF24621"/>
    </source>
</evidence>
<feature type="domain" description="3-dehydroquinate synthase C-terminal" evidence="9">
    <location>
        <begin position="196"/>
        <end position="338"/>
    </location>
</feature>
<keyword evidence="7" id="KW-0472">Membrane</keyword>
<dbReference type="RefSeq" id="WP_114299231.1">
    <property type="nucleotide sequence ID" value="NZ_QPJT01000027.1"/>
</dbReference>
<reference evidence="10 11" key="1">
    <citation type="submission" date="2018-07" db="EMBL/GenBank/DDBJ databases">
        <title>Genomic Encyclopedia of Type Strains, Phase IV (KMG-IV): sequencing the most valuable type-strain genomes for metagenomic binning, comparative biology and taxonomic classification.</title>
        <authorList>
            <person name="Goeker M."/>
        </authorList>
    </citation>
    <scope>NUCLEOTIDE SEQUENCE [LARGE SCALE GENOMIC DNA]</scope>
    <source>
        <strain evidence="10 11">DSM 27016</strain>
    </source>
</reference>
<keyword evidence="6" id="KW-0170">Cobalt</keyword>
<dbReference type="PANTHER" id="PTHR43622:SF1">
    <property type="entry name" value="3-DEHYDROQUINATE SYNTHASE"/>
    <property type="match status" value="1"/>
</dbReference>
<evidence type="ECO:0000256" key="4">
    <source>
        <dbReference type="ARBA" id="ARBA00023027"/>
    </source>
</evidence>
<dbReference type="OrthoDB" id="9806583at2"/>
<dbReference type="PANTHER" id="PTHR43622">
    <property type="entry name" value="3-DEHYDROQUINATE SYNTHASE"/>
    <property type="match status" value="1"/>
</dbReference>
<dbReference type="EMBL" id="QPJT01000027">
    <property type="protein sequence ID" value="RCX11134.1"/>
    <property type="molecule type" value="Genomic_DNA"/>
</dbReference>
<dbReference type="InterPro" id="IPR030963">
    <property type="entry name" value="DHQ_synth_fam"/>
</dbReference>
<dbReference type="Proteomes" id="UP000253034">
    <property type="component" value="Unassembled WGS sequence"/>
</dbReference>
<comment type="caution">
    <text evidence="10">The sequence shown here is derived from an EMBL/GenBank/DDBJ whole genome shotgun (WGS) entry which is preliminary data.</text>
</comment>
<keyword evidence="5" id="KW-0456">Lyase</keyword>
<evidence type="ECO:0000256" key="3">
    <source>
        <dbReference type="ARBA" id="ARBA00022723"/>
    </source>
</evidence>
<accession>A0A369AUJ7</accession>
<dbReference type="InterPro" id="IPR030960">
    <property type="entry name" value="DHQS/DOIS_N"/>
</dbReference>
<keyword evidence="11" id="KW-1185">Reference proteome</keyword>
<proteinExistence type="predicted"/>
<dbReference type="Pfam" id="PF01761">
    <property type="entry name" value="DHQ_synthase"/>
    <property type="match status" value="1"/>
</dbReference>
<dbReference type="Gene3D" id="1.20.1090.10">
    <property type="entry name" value="Dehydroquinate synthase-like - alpha domain"/>
    <property type="match status" value="1"/>
</dbReference>
<keyword evidence="7" id="KW-1133">Transmembrane helix</keyword>
<dbReference type="Pfam" id="PF24621">
    <property type="entry name" value="DHQS_C"/>
    <property type="match status" value="1"/>
</dbReference>
<comment type="cofactor">
    <cofactor evidence="2">
        <name>Co(2+)</name>
        <dbReference type="ChEBI" id="CHEBI:48828"/>
    </cofactor>
</comment>
<evidence type="ECO:0000313" key="10">
    <source>
        <dbReference type="EMBL" id="RCX11134.1"/>
    </source>
</evidence>
<evidence type="ECO:0000256" key="5">
    <source>
        <dbReference type="ARBA" id="ARBA00023239"/>
    </source>
</evidence>
<keyword evidence="7" id="KW-0812">Transmembrane</keyword>
<dbReference type="PIRSF" id="PIRSF001455">
    <property type="entry name" value="DHQ_synth"/>
    <property type="match status" value="1"/>
</dbReference>
<dbReference type="AlphaFoldDB" id="A0A369AUJ7"/>
<evidence type="ECO:0000259" key="8">
    <source>
        <dbReference type="Pfam" id="PF01761"/>
    </source>
</evidence>
<comment type="cofactor">
    <cofactor evidence="1">
        <name>NAD(+)</name>
        <dbReference type="ChEBI" id="CHEBI:57540"/>
    </cofactor>
</comment>
<dbReference type="GO" id="GO:0003856">
    <property type="term" value="F:3-dehydroquinate synthase activity"/>
    <property type="evidence" value="ECO:0007669"/>
    <property type="project" value="TreeGrafter"/>
</dbReference>
<dbReference type="Gene3D" id="3.40.50.1970">
    <property type="match status" value="1"/>
</dbReference>
<keyword evidence="4" id="KW-0520">NAD</keyword>
<evidence type="ECO:0000256" key="2">
    <source>
        <dbReference type="ARBA" id="ARBA00001941"/>
    </source>
</evidence>
<dbReference type="InterPro" id="IPR050071">
    <property type="entry name" value="Dehydroquinate_synthase"/>
</dbReference>
<protein>
    <submittedName>
        <fullName evidence="10">3-dehydroquinate synthase</fullName>
    </submittedName>
</protein>
<evidence type="ECO:0000313" key="11">
    <source>
        <dbReference type="Proteomes" id="UP000253034"/>
    </source>
</evidence>
<dbReference type="GO" id="GO:0009073">
    <property type="term" value="P:aromatic amino acid family biosynthetic process"/>
    <property type="evidence" value="ECO:0007669"/>
    <property type="project" value="InterPro"/>
</dbReference>
<dbReference type="CDD" id="cd08197">
    <property type="entry name" value="DOIS"/>
    <property type="match status" value="1"/>
</dbReference>
<evidence type="ECO:0000256" key="7">
    <source>
        <dbReference type="SAM" id="Phobius"/>
    </source>
</evidence>
<keyword evidence="3" id="KW-0479">Metal-binding</keyword>
<name>A0A369AUJ7_9FIRM</name>
<dbReference type="SUPFAM" id="SSF56796">
    <property type="entry name" value="Dehydroquinate synthase-like"/>
    <property type="match status" value="1"/>
</dbReference>
<dbReference type="GO" id="GO:0046872">
    <property type="term" value="F:metal ion binding"/>
    <property type="evidence" value="ECO:0007669"/>
    <property type="project" value="UniProtKB-KW"/>
</dbReference>
<dbReference type="InterPro" id="IPR056179">
    <property type="entry name" value="DHQS_C"/>
</dbReference>
<organism evidence="10 11">
    <name type="scientific">Anaerobacterium chartisolvens</name>
    <dbReference type="NCBI Taxonomy" id="1297424"/>
    <lineage>
        <taxon>Bacteria</taxon>
        <taxon>Bacillati</taxon>
        <taxon>Bacillota</taxon>
        <taxon>Clostridia</taxon>
        <taxon>Eubacteriales</taxon>
        <taxon>Oscillospiraceae</taxon>
        <taxon>Anaerobacterium</taxon>
    </lineage>
</organism>
<gene>
    <name evidence="10" type="ORF">DFR58_12710</name>
</gene>
<sequence>MRKEFNILFAEQKNNHRLYEIEFGSQIYKYYLYTFIDEEYITHISEIEDAESFFIICDKNIEQIYGQKLLRTIGRYYKCNLISFECEERNKNLKILEELIERVLEKKATRRTCIIALGGGICGNMAGMVAALLFRGIKFIHIPTSLMAVLDSVLSLKQAINSGRGKNLIGTFYRPEMVISSMDFLITLPEREIVSGLCEVVKNSLTILPDSIDGIFDTLNKNSDYSKEDYLYFVDLSIKAKTHVMRDDPYEKHDALILEYGHTIGHAIELSTNGAITHGEAVGLGMLCAAEISRELGYLSKDDVELHKVLLEKAGAPVKIPGYLKPEAILSIMKFDNKRGYLSSQKGIFHMVLLEKIGKPLFNGEKILTPVPEDLARHAISKLY</sequence>